<feature type="region of interest" description="Disordered" evidence="3">
    <location>
        <begin position="147"/>
        <end position="168"/>
    </location>
</feature>
<dbReference type="InterPro" id="IPR024061">
    <property type="entry name" value="NDT80_DNA-bd_dom"/>
</dbReference>
<evidence type="ECO:0000259" key="4">
    <source>
        <dbReference type="PROSITE" id="PS51517"/>
    </source>
</evidence>
<feature type="compositionally biased region" description="Polar residues" evidence="3">
    <location>
        <begin position="45"/>
        <end position="57"/>
    </location>
</feature>
<evidence type="ECO:0000313" key="6">
    <source>
        <dbReference type="Proteomes" id="UP000799766"/>
    </source>
</evidence>
<feature type="compositionally biased region" description="Low complexity" evidence="3">
    <location>
        <begin position="78"/>
        <end position="99"/>
    </location>
</feature>
<dbReference type="EMBL" id="MU001688">
    <property type="protein sequence ID" value="KAF2455138.1"/>
    <property type="molecule type" value="Genomic_DNA"/>
</dbReference>
<feature type="compositionally biased region" description="Gly residues" evidence="3">
    <location>
        <begin position="506"/>
        <end position="522"/>
    </location>
</feature>
<keyword evidence="1 2" id="KW-0238">DNA-binding</keyword>
<dbReference type="AlphaFoldDB" id="A0A6A6NU98"/>
<keyword evidence="6" id="KW-1185">Reference proteome</keyword>
<dbReference type="InterPro" id="IPR008967">
    <property type="entry name" value="p53-like_TF_DNA-bd_sf"/>
</dbReference>
<dbReference type="PROSITE" id="PS51517">
    <property type="entry name" value="NDT80"/>
    <property type="match status" value="1"/>
</dbReference>
<feature type="region of interest" description="Disordered" evidence="3">
    <location>
        <begin position="623"/>
        <end position="648"/>
    </location>
</feature>
<dbReference type="GO" id="GO:0000228">
    <property type="term" value="C:nuclear chromosome"/>
    <property type="evidence" value="ECO:0007669"/>
    <property type="project" value="TreeGrafter"/>
</dbReference>
<feature type="region of interest" description="Disordered" evidence="3">
    <location>
        <begin position="485"/>
        <end position="524"/>
    </location>
</feature>
<accession>A0A6A6NU98</accession>
<feature type="DNA-binding region" description="NDT80" evidence="2">
    <location>
        <begin position="188"/>
        <end position="499"/>
    </location>
</feature>
<dbReference type="GO" id="GO:0003677">
    <property type="term" value="F:DNA binding"/>
    <property type="evidence" value="ECO:0007669"/>
    <property type="project" value="UniProtKB-KW"/>
</dbReference>
<feature type="region of interest" description="Disordered" evidence="3">
    <location>
        <begin position="548"/>
        <end position="583"/>
    </location>
</feature>
<dbReference type="Pfam" id="PF05224">
    <property type="entry name" value="NDT80_PhoG"/>
    <property type="match status" value="1"/>
</dbReference>
<evidence type="ECO:0000256" key="3">
    <source>
        <dbReference type="SAM" id="MobiDB-lite"/>
    </source>
</evidence>
<feature type="compositionally biased region" description="Low complexity" evidence="3">
    <location>
        <begin position="557"/>
        <end position="580"/>
    </location>
</feature>
<proteinExistence type="predicted"/>
<sequence>MHQTVQRSFENFSLPPESEFVDHIGSNAHHTSFTGSAATGPESELGQSAHSMLSMPSTHYLPHRAETGDNQPAIRYHSTSSISDSGSGSISTSPSSNNSQVACPPFHLPNAYSSGGSSVVPNPYPSSHLYQGSAGYSSWSGGSISSVRPRMTSMTDSSAPEMRSPGINSTVSPSFGAAGSIREAYSTTTPHTGRHAHNLPVSPRNHSGALPRAYTETPRAPLPVTMGTLPAPAGQYAAAYGSSYLHPDSRPAGTPPFSDQRVFHDISYEGSSVKPQIEAKIEKGFFYSADQIWTCYRRNYFSVQCSYTLNPQCAGSRLYLNRSKDRPEQIQAIAMSLSAAVDGAQGKTIELVQHTPKRDKGPQLQIKKEKLFPMPANKPHPEPYGMPPYHHPVVSTAPVLPLQGEACDNDQVPGYAMPQNSAANYQHTFERIQFKSATANNGKRRAQQQYYHLIVELWVDVRRSASEPETDKTWVKIAERASDRVVVRGRSPSHYQNEGPHNPAGGARGNPGNPGAGAGGHHYGANNGVRGLGSFSTLNNMHGGYSRGSHHHYAMDPSPGGSHSVSSSSSISGGPGEPVSLEGHLDDERKSLEGCDGYQYCPAPLEDAGYGHRDTKPSIQVTLPPFDDGKSSKEGYAPPQLSNSNWMTGSCAPGRFQLTDSSKGYYPHQSY</sequence>
<organism evidence="5 6">
    <name type="scientific">Lineolata rhizophorae</name>
    <dbReference type="NCBI Taxonomy" id="578093"/>
    <lineage>
        <taxon>Eukaryota</taxon>
        <taxon>Fungi</taxon>
        <taxon>Dikarya</taxon>
        <taxon>Ascomycota</taxon>
        <taxon>Pezizomycotina</taxon>
        <taxon>Dothideomycetes</taxon>
        <taxon>Dothideomycetes incertae sedis</taxon>
        <taxon>Lineolatales</taxon>
        <taxon>Lineolataceae</taxon>
        <taxon>Lineolata</taxon>
    </lineage>
</organism>
<dbReference type="GO" id="GO:0003700">
    <property type="term" value="F:DNA-binding transcription factor activity"/>
    <property type="evidence" value="ECO:0007669"/>
    <property type="project" value="UniProtKB-UniRule"/>
</dbReference>
<name>A0A6A6NU98_9PEZI</name>
<feature type="region of interest" description="Disordered" evidence="3">
    <location>
        <begin position="1"/>
        <end position="102"/>
    </location>
</feature>
<dbReference type="PANTHER" id="PTHR35144">
    <property type="entry name" value="MEIOSIS-SPECIFIC TRANSCRIPTION FACTOR NDT80"/>
    <property type="match status" value="1"/>
</dbReference>
<dbReference type="PANTHER" id="PTHR35144:SF2">
    <property type="entry name" value="MEIOSIS-SPECIFIC TRANSCRIPTION FACTOR NDT80"/>
    <property type="match status" value="1"/>
</dbReference>
<feature type="domain" description="NDT80" evidence="4">
    <location>
        <begin position="188"/>
        <end position="499"/>
    </location>
</feature>
<gene>
    <name evidence="5" type="ORF">BDY21DRAFT_79761</name>
</gene>
<dbReference type="GO" id="GO:0045944">
    <property type="term" value="P:positive regulation of transcription by RNA polymerase II"/>
    <property type="evidence" value="ECO:0007669"/>
    <property type="project" value="TreeGrafter"/>
</dbReference>
<dbReference type="InterPro" id="IPR052605">
    <property type="entry name" value="Fungal_trans_regulator"/>
</dbReference>
<dbReference type="Proteomes" id="UP000799766">
    <property type="component" value="Unassembled WGS sequence"/>
</dbReference>
<dbReference type="InterPro" id="IPR037141">
    <property type="entry name" value="NDT80_DNA-bd_dom_sf"/>
</dbReference>
<feature type="compositionally biased region" description="Polar residues" evidence="3">
    <location>
        <begin position="28"/>
        <end position="37"/>
    </location>
</feature>
<evidence type="ECO:0000256" key="2">
    <source>
        <dbReference type="PROSITE-ProRule" id="PRU00850"/>
    </source>
</evidence>
<dbReference type="OrthoDB" id="2288358at2759"/>
<protein>
    <recommendedName>
        <fullName evidence="4">NDT80 domain-containing protein</fullName>
    </recommendedName>
</protein>
<dbReference type="SUPFAM" id="SSF49417">
    <property type="entry name" value="p53-like transcription factors"/>
    <property type="match status" value="1"/>
</dbReference>
<evidence type="ECO:0000256" key="1">
    <source>
        <dbReference type="ARBA" id="ARBA00023125"/>
    </source>
</evidence>
<feature type="compositionally biased region" description="Polar residues" evidence="3">
    <location>
        <begin position="1"/>
        <end position="11"/>
    </location>
</feature>
<evidence type="ECO:0000313" key="5">
    <source>
        <dbReference type="EMBL" id="KAF2455138.1"/>
    </source>
</evidence>
<reference evidence="5" key="1">
    <citation type="journal article" date="2020" name="Stud. Mycol.">
        <title>101 Dothideomycetes genomes: a test case for predicting lifestyles and emergence of pathogens.</title>
        <authorList>
            <person name="Haridas S."/>
            <person name="Albert R."/>
            <person name="Binder M."/>
            <person name="Bloem J."/>
            <person name="Labutti K."/>
            <person name="Salamov A."/>
            <person name="Andreopoulos B."/>
            <person name="Baker S."/>
            <person name="Barry K."/>
            <person name="Bills G."/>
            <person name="Bluhm B."/>
            <person name="Cannon C."/>
            <person name="Castanera R."/>
            <person name="Culley D."/>
            <person name="Daum C."/>
            <person name="Ezra D."/>
            <person name="Gonzalez J."/>
            <person name="Henrissat B."/>
            <person name="Kuo A."/>
            <person name="Liang C."/>
            <person name="Lipzen A."/>
            <person name="Lutzoni F."/>
            <person name="Magnuson J."/>
            <person name="Mondo S."/>
            <person name="Nolan M."/>
            <person name="Ohm R."/>
            <person name="Pangilinan J."/>
            <person name="Park H.-J."/>
            <person name="Ramirez L."/>
            <person name="Alfaro M."/>
            <person name="Sun H."/>
            <person name="Tritt A."/>
            <person name="Yoshinaga Y."/>
            <person name="Zwiers L.-H."/>
            <person name="Turgeon B."/>
            <person name="Goodwin S."/>
            <person name="Spatafora J."/>
            <person name="Crous P."/>
            <person name="Grigoriev I."/>
        </authorList>
    </citation>
    <scope>NUCLEOTIDE SEQUENCE</scope>
    <source>
        <strain evidence="5">ATCC 16933</strain>
    </source>
</reference>
<dbReference type="GO" id="GO:0051321">
    <property type="term" value="P:meiotic cell cycle"/>
    <property type="evidence" value="ECO:0007669"/>
    <property type="project" value="TreeGrafter"/>
</dbReference>
<dbReference type="Gene3D" id="2.60.40.1390">
    <property type="entry name" value="NDT80 DNA-binding domain"/>
    <property type="match status" value="1"/>
</dbReference>